<keyword evidence="1" id="KW-0812">Transmembrane</keyword>
<proteinExistence type="predicted"/>
<comment type="caution">
    <text evidence="2">The sequence shown here is derived from an EMBL/GenBank/DDBJ whole genome shotgun (WGS) entry which is preliminary data.</text>
</comment>
<evidence type="ECO:0000313" key="2">
    <source>
        <dbReference type="EMBL" id="MBA0790621.1"/>
    </source>
</evidence>
<protein>
    <submittedName>
        <fullName evidence="2">Uncharacterized protein</fullName>
    </submittedName>
</protein>
<organism evidence="2 3">
    <name type="scientific">Gossypium harknessii</name>
    <dbReference type="NCBI Taxonomy" id="34285"/>
    <lineage>
        <taxon>Eukaryota</taxon>
        <taxon>Viridiplantae</taxon>
        <taxon>Streptophyta</taxon>
        <taxon>Embryophyta</taxon>
        <taxon>Tracheophyta</taxon>
        <taxon>Spermatophyta</taxon>
        <taxon>Magnoliopsida</taxon>
        <taxon>eudicotyledons</taxon>
        <taxon>Gunneridae</taxon>
        <taxon>Pentapetalae</taxon>
        <taxon>rosids</taxon>
        <taxon>malvids</taxon>
        <taxon>Malvales</taxon>
        <taxon>Malvaceae</taxon>
        <taxon>Malvoideae</taxon>
        <taxon>Gossypium</taxon>
    </lineage>
</organism>
<dbReference type="Proteomes" id="UP000593560">
    <property type="component" value="Unassembled WGS sequence"/>
</dbReference>
<dbReference type="EMBL" id="JABFAD010000001">
    <property type="protein sequence ID" value="MBA0790621.1"/>
    <property type="molecule type" value="Genomic_DNA"/>
</dbReference>
<sequence>MLEGLLLAWDKRVSIKLCVIMLCWLNYFCLVEELVVV</sequence>
<reference evidence="2 3" key="1">
    <citation type="journal article" date="2019" name="Genome Biol. Evol.">
        <title>Insights into the evolution of the New World diploid cottons (Gossypium, subgenus Houzingenia) based on genome sequencing.</title>
        <authorList>
            <person name="Grover C.E."/>
            <person name="Arick M.A. 2nd"/>
            <person name="Thrash A."/>
            <person name="Conover J.L."/>
            <person name="Sanders W.S."/>
            <person name="Peterson D.G."/>
            <person name="Frelichowski J.E."/>
            <person name="Scheffler J.A."/>
            <person name="Scheffler B.E."/>
            <person name="Wendel J.F."/>
        </authorList>
    </citation>
    <scope>NUCLEOTIDE SEQUENCE [LARGE SCALE GENOMIC DNA]</scope>
    <source>
        <strain evidence="2">0</strain>
        <tissue evidence="2">Leaf</tissue>
    </source>
</reference>
<keyword evidence="1" id="KW-1133">Transmembrane helix</keyword>
<evidence type="ECO:0000313" key="3">
    <source>
        <dbReference type="Proteomes" id="UP000593560"/>
    </source>
</evidence>
<dbReference type="AlphaFoldDB" id="A0A7J9FZP2"/>
<keyword evidence="3" id="KW-1185">Reference proteome</keyword>
<name>A0A7J9FZP2_9ROSI</name>
<dbReference type="OrthoDB" id="10369180at2759"/>
<keyword evidence="1" id="KW-0472">Membrane</keyword>
<evidence type="ECO:0000256" key="1">
    <source>
        <dbReference type="SAM" id="Phobius"/>
    </source>
</evidence>
<accession>A0A7J9FZP2</accession>
<feature type="transmembrane region" description="Helical" evidence="1">
    <location>
        <begin position="13"/>
        <end position="31"/>
    </location>
</feature>
<gene>
    <name evidence="2" type="ORF">Gohar_015259</name>
</gene>